<evidence type="ECO:0000313" key="2">
    <source>
        <dbReference type="Proteomes" id="UP000805193"/>
    </source>
</evidence>
<accession>A0AC60R0G5</accession>
<dbReference type="Proteomes" id="UP000805193">
    <property type="component" value="Unassembled WGS sequence"/>
</dbReference>
<evidence type="ECO:0000313" key="1">
    <source>
        <dbReference type="EMBL" id="KAG0444193.1"/>
    </source>
</evidence>
<organism evidence="1 2">
    <name type="scientific">Ixodes persulcatus</name>
    <name type="common">Taiga tick</name>
    <dbReference type="NCBI Taxonomy" id="34615"/>
    <lineage>
        <taxon>Eukaryota</taxon>
        <taxon>Metazoa</taxon>
        <taxon>Ecdysozoa</taxon>
        <taxon>Arthropoda</taxon>
        <taxon>Chelicerata</taxon>
        <taxon>Arachnida</taxon>
        <taxon>Acari</taxon>
        <taxon>Parasitiformes</taxon>
        <taxon>Ixodida</taxon>
        <taxon>Ixodoidea</taxon>
        <taxon>Ixodidae</taxon>
        <taxon>Ixodinae</taxon>
        <taxon>Ixodes</taxon>
    </lineage>
</organism>
<reference evidence="1 2" key="1">
    <citation type="journal article" date="2020" name="Cell">
        <title>Large-Scale Comparative Analyses of Tick Genomes Elucidate Their Genetic Diversity and Vector Capacities.</title>
        <authorList>
            <consortium name="Tick Genome and Microbiome Consortium (TIGMIC)"/>
            <person name="Jia N."/>
            <person name="Wang J."/>
            <person name="Shi W."/>
            <person name="Du L."/>
            <person name="Sun Y."/>
            <person name="Zhan W."/>
            <person name="Jiang J.F."/>
            <person name="Wang Q."/>
            <person name="Zhang B."/>
            <person name="Ji P."/>
            <person name="Bell-Sakyi L."/>
            <person name="Cui X.M."/>
            <person name="Yuan T.T."/>
            <person name="Jiang B.G."/>
            <person name="Yang W.F."/>
            <person name="Lam T.T."/>
            <person name="Chang Q.C."/>
            <person name="Ding S.J."/>
            <person name="Wang X.J."/>
            <person name="Zhu J.G."/>
            <person name="Ruan X.D."/>
            <person name="Zhao L."/>
            <person name="Wei J.T."/>
            <person name="Ye R.Z."/>
            <person name="Que T.C."/>
            <person name="Du C.H."/>
            <person name="Zhou Y.H."/>
            <person name="Cheng J.X."/>
            <person name="Dai P.F."/>
            <person name="Guo W.B."/>
            <person name="Han X.H."/>
            <person name="Huang E.J."/>
            <person name="Li L.F."/>
            <person name="Wei W."/>
            <person name="Gao Y.C."/>
            <person name="Liu J.Z."/>
            <person name="Shao H.Z."/>
            <person name="Wang X."/>
            <person name="Wang C.C."/>
            <person name="Yang T.C."/>
            <person name="Huo Q.B."/>
            <person name="Li W."/>
            <person name="Chen H.Y."/>
            <person name="Chen S.E."/>
            <person name="Zhou L.G."/>
            <person name="Ni X.B."/>
            <person name="Tian J.H."/>
            <person name="Sheng Y."/>
            <person name="Liu T."/>
            <person name="Pan Y.S."/>
            <person name="Xia L.Y."/>
            <person name="Li J."/>
            <person name="Zhao F."/>
            <person name="Cao W.C."/>
        </authorList>
    </citation>
    <scope>NUCLEOTIDE SEQUENCE [LARGE SCALE GENOMIC DNA]</scope>
    <source>
        <strain evidence="1">Iper-2018</strain>
    </source>
</reference>
<gene>
    <name evidence="1" type="ORF">HPB47_014062</name>
</gene>
<keyword evidence="2" id="KW-1185">Reference proteome</keyword>
<proteinExistence type="predicted"/>
<name>A0AC60R0G5_IXOPE</name>
<sequence length="558" mass="63596">MLAADGYHVGRGRGIAALAYLLGKAMARRYGTWLPRSAHSHKVLSRNSHIRKECREFPTEADFLAWKNAEELKTKTRFVAHRSAGRLADGTVKTVNYCQRSGTYVPKGKGKRQLKSQGSSRCGTKCPAQMEILKQTDGRVAVIYQPTHHGHTENVAHFLLSQIDREALTGKLEAGVTMDRMLDDIRSSVGCVEPHLLNVQKKDLLNIAVEFNIAHPERLDSSDAVSIDLMARKMCNVSDSPIICYKPQSMGSEPGDKDFMLGIITPQQQLLLAELGTDRIQIDSTRGTNEYDFQLTTLMVVDEFNAGVPVAYLISNKVDSPTMQKFFEAIESKIGKVHCKVFMSDDAPAYINAWRSVMPEPEKRLLCAWHVDKNWRKRIDGVQGELNQLALYMQLRTILCCQDEDKFHKLMEGFLDKLKKQEEPTLKDFHNYFVTYYASRPTEWAYCFRKHARMNTNMRLESLFGLLKHRYMNGMCNKRLDTLVKVLMKMTRDNLMNRRTKVIKGKICHRTTALYQKHRKGLEITDQGIKQVEEDTWTVVSQTTKADAYTVTKGCNGL</sequence>
<protein>
    <submittedName>
        <fullName evidence="1">Uncharacterized protein</fullName>
    </submittedName>
</protein>
<dbReference type="EMBL" id="JABSTQ010002357">
    <property type="protein sequence ID" value="KAG0444193.1"/>
    <property type="molecule type" value="Genomic_DNA"/>
</dbReference>
<comment type="caution">
    <text evidence="1">The sequence shown here is derived from an EMBL/GenBank/DDBJ whole genome shotgun (WGS) entry which is preliminary data.</text>
</comment>